<evidence type="ECO:0000313" key="3">
    <source>
        <dbReference type="Proteomes" id="UP001222325"/>
    </source>
</evidence>
<dbReference type="PANTHER" id="PTHR46791">
    <property type="entry name" value="EXPRESSED PROTEIN"/>
    <property type="match status" value="1"/>
</dbReference>
<dbReference type="Pfam" id="PF24764">
    <property type="entry name" value="rva_4"/>
    <property type="match status" value="2"/>
</dbReference>
<gene>
    <name evidence="2" type="ORF">B0H15DRAFT_737069</name>
</gene>
<dbReference type="InterPro" id="IPR058913">
    <property type="entry name" value="Integrase_dom_put"/>
</dbReference>
<organism evidence="2 3">
    <name type="scientific">Mycena belliarum</name>
    <dbReference type="NCBI Taxonomy" id="1033014"/>
    <lineage>
        <taxon>Eukaryota</taxon>
        <taxon>Fungi</taxon>
        <taxon>Dikarya</taxon>
        <taxon>Basidiomycota</taxon>
        <taxon>Agaricomycotina</taxon>
        <taxon>Agaricomycetes</taxon>
        <taxon>Agaricomycetidae</taxon>
        <taxon>Agaricales</taxon>
        <taxon>Marasmiineae</taxon>
        <taxon>Mycenaceae</taxon>
        <taxon>Mycena</taxon>
    </lineage>
</organism>
<proteinExistence type="predicted"/>
<comment type="caution">
    <text evidence="2">The sequence shown here is derived from an EMBL/GenBank/DDBJ whole genome shotgun (WGS) entry which is preliminary data.</text>
</comment>
<dbReference type="AlphaFoldDB" id="A0AAD6XUR3"/>
<evidence type="ECO:0000313" key="2">
    <source>
        <dbReference type="EMBL" id="KAJ7094476.1"/>
    </source>
</evidence>
<feature type="non-terminal residue" evidence="2">
    <location>
        <position position="1"/>
    </location>
</feature>
<reference evidence="2" key="1">
    <citation type="submission" date="2023-03" db="EMBL/GenBank/DDBJ databases">
        <title>Massive genome expansion in bonnet fungi (Mycena s.s.) driven by repeated elements and novel gene families across ecological guilds.</title>
        <authorList>
            <consortium name="Lawrence Berkeley National Laboratory"/>
            <person name="Harder C.B."/>
            <person name="Miyauchi S."/>
            <person name="Viragh M."/>
            <person name="Kuo A."/>
            <person name="Thoen E."/>
            <person name="Andreopoulos B."/>
            <person name="Lu D."/>
            <person name="Skrede I."/>
            <person name="Drula E."/>
            <person name="Henrissat B."/>
            <person name="Morin E."/>
            <person name="Kohler A."/>
            <person name="Barry K."/>
            <person name="LaButti K."/>
            <person name="Morin E."/>
            <person name="Salamov A."/>
            <person name="Lipzen A."/>
            <person name="Mereny Z."/>
            <person name="Hegedus B."/>
            <person name="Baldrian P."/>
            <person name="Stursova M."/>
            <person name="Weitz H."/>
            <person name="Taylor A."/>
            <person name="Grigoriev I.V."/>
            <person name="Nagy L.G."/>
            <person name="Martin F."/>
            <person name="Kauserud H."/>
        </authorList>
    </citation>
    <scope>NUCLEOTIDE SEQUENCE</scope>
    <source>
        <strain evidence="2">CBHHK173m</strain>
    </source>
</reference>
<accession>A0AAD6XUR3</accession>
<name>A0AAD6XUR3_9AGAR</name>
<feature type="domain" description="Integrase core" evidence="1">
    <location>
        <begin position="233"/>
        <end position="277"/>
    </location>
</feature>
<dbReference type="Proteomes" id="UP001222325">
    <property type="component" value="Unassembled WGS sequence"/>
</dbReference>
<evidence type="ECO:0000259" key="1">
    <source>
        <dbReference type="Pfam" id="PF24764"/>
    </source>
</evidence>
<sequence>MTDRLENFRAGYAGLEERVHIALRVQLGDVQRLHAQRDEALSFLDAAEQASLSPLFPAGEYPVLYSNICAIVASLEMACTTSSDPCADDIAVVRHRATGKRGRPRVDIDHNYLARALTLAGPSGIASILGCSSRTVRRSALKQGLAKPGDAVYTKQPRADGSHVKKYNPLAATPASTRTRMSDHDLDGEMFTILQLFPHFGRSMITGHLRAKSFHVTRKQIRASYLRIHGAPLVTHGFIDGKSRFVTGMRVSNNNLGATVLEIFLRATATHGWPSRAQQGYRRGSYIYGRSVHNTRIERLWLDWTQGVGLKWYDFFMSLEHNYGL</sequence>
<protein>
    <recommendedName>
        <fullName evidence="1">Integrase core domain-containing protein</fullName>
    </recommendedName>
</protein>
<dbReference type="PANTHER" id="PTHR46791:SF5">
    <property type="entry name" value="CLR5 DOMAIN-CONTAINING PROTEIN-RELATED"/>
    <property type="match status" value="1"/>
</dbReference>
<keyword evidence="3" id="KW-1185">Reference proteome</keyword>
<feature type="domain" description="Integrase core" evidence="1">
    <location>
        <begin position="278"/>
        <end position="322"/>
    </location>
</feature>
<dbReference type="EMBL" id="JARJCN010000014">
    <property type="protein sequence ID" value="KAJ7094476.1"/>
    <property type="molecule type" value="Genomic_DNA"/>
</dbReference>